<dbReference type="Gene3D" id="2.40.50.100">
    <property type="match status" value="1"/>
</dbReference>
<accession>A0A1B8HDQ9</accession>
<feature type="domain" description="CusB-like beta-barrel" evidence="8">
    <location>
        <begin position="240"/>
        <end position="328"/>
    </location>
</feature>
<dbReference type="PANTHER" id="PTHR32347">
    <property type="entry name" value="EFFLUX SYSTEM COMPONENT YKNX-RELATED"/>
    <property type="match status" value="1"/>
</dbReference>
<evidence type="ECO:0000256" key="2">
    <source>
        <dbReference type="ARBA" id="ARBA00010602"/>
    </source>
</evidence>
<dbReference type="InterPro" id="IPR059052">
    <property type="entry name" value="HH_YbhG-like"/>
</dbReference>
<evidence type="ECO:0000256" key="3">
    <source>
        <dbReference type="ARBA" id="ARBA00022729"/>
    </source>
</evidence>
<comment type="subcellular location">
    <subcellularLocation>
        <location evidence="1">Periplasm</location>
    </subcellularLocation>
</comment>
<comment type="similarity">
    <text evidence="2">Belongs to the UPF0194 family.</text>
</comment>
<evidence type="ECO:0000256" key="1">
    <source>
        <dbReference type="ARBA" id="ARBA00004418"/>
    </source>
</evidence>
<evidence type="ECO:0000256" key="4">
    <source>
        <dbReference type="ARBA" id="ARBA00022764"/>
    </source>
</evidence>
<dbReference type="GO" id="GO:0042597">
    <property type="term" value="C:periplasmic space"/>
    <property type="evidence" value="ECO:0007669"/>
    <property type="project" value="UniProtKB-SubCell"/>
</dbReference>
<reference evidence="9 10" key="1">
    <citation type="submission" date="2016-06" db="EMBL/GenBank/DDBJ databases">
        <authorList>
            <person name="Kjaerup R.B."/>
            <person name="Dalgaard T.S."/>
            <person name="Juul-Madsen H.R."/>
        </authorList>
    </citation>
    <scope>NUCLEOTIDE SEQUENCE [LARGE SCALE GENOMIC DNA]</scope>
    <source>
        <strain evidence="9 10">GCSL-Mp3</strain>
    </source>
</reference>
<feature type="domain" description="YbhG-like alpha-helical hairpin" evidence="7">
    <location>
        <begin position="75"/>
        <end position="204"/>
    </location>
</feature>
<dbReference type="EMBL" id="LZEX01000012">
    <property type="protein sequence ID" value="OBU07219.1"/>
    <property type="molecule type" value="Genomic_DNA"/>
</dbReference>
<comment type="caution">
    <text evidence="9">The sequence shown here is derived from an EMBL/GenBank/DDBJ whole genome shotgun (WGS) entry which is preliminary data.</text>
</comment>
<evidence type="ECO:0000256" key="5">
    <source>
        <dbReference type="ARBA" id="ARBA00023054"/>
    </source>
</evidence>
<dbReference type="Pfam" id="PF25881">
    <property type="entry name" value="HH_YBHG"/>
    <property type="match status" value="1"/>
</dbReference>
<sequence length="332" mass="36113">MTPMKKTGSFIIILILLLSAAGWYWWQARPSGPVLLYGNVDIRTVSPGFRVSGKLQSLNVDEGAVVKAGYLLGTLDDAPYRNALLKAEGVRDSAQAALSMMETGYRTEEIAQAKADVARNTAAAQFARQFYQRQSGLMQSKAISANDLENARNQRDQTEAALKAAQDKLTQLENGFRKEEIEQARGQLKQAEAAVAQAKLDLADTRLTAPADGTILTRAVEPGTILPAGSTVFTLSLTNPVWVRAYISESELGQAQPGRAVLLETDSRPGQPYHGHVGFVSPTAEFTPKSVETPALRTDLVYRLRIVVTDADPLLRQGMPVTVRFDSEQPQG</sequence>
<keyword evidence="5 6" id="KW-0175">Coiled coil</keyword>
<dbReference type="InterPro" id="IPR050465">
    <property type="entry name" value="UPF0194_transport"/>
</dbReference>
<gene>
    <name evidence="9" type="ORF">AYY17_04130</name>
</gene>
<organism evidence="9 10">
    <name type="scientific">Morganella psychrotolerans</name>
    <dbReference type="NCBI Taxonomy" id="368603"/>
    <lineage>
        <taxon>Bacteria</taxon>
        <taxon>Pseudomonadati</taxon>
        <taxon>Pseudomonadota</taxon>
        <taxon>Gammaproteobacteria</taxon>
        <taxon>Enterobacterales</taxon>
        <taxon>Morganellaceae</taxon>
        <taxon>Morganella</taxon>
    </lineage>
</organism>
<name>A0A1B8HDQ9_9GAMM</name>
<dbReference type="Gene3D" id="1.10.287.470">
    <property type="entry name" value="Helix hairpin bin"/>
    <property type="match status" value="2"/>
</dbReference>
<dbReference type="NCBIfam" id="NF002939">
    <property type="entry name" value="PRK03598.1"/>
    <property type="match status" value="1"/>
</dbReference>
<dbReference type="InterPro" id="IPR058792">
    <property type="entry name" value="Beta-barrel_RND_2"/>
</dbReference>
<evidence type="ECO:0000259" key="7">
    <source>
        <dbReference type="Pfam" id="PF25881"/>
    </source>
</evidence>
<dbReference type="AlphaFoldDB" id="A0A1B8HDQ9"/>
<evidence type="ECO:0000313" key="9">
    <source>
        <dbReference type="EMBL" id="OBU07219.1"/>
    </source>
</evidence>
<dbReference type="PANTHER" id="PTHR32347:SF29">
    <property type="entry name" value="UPF0194 MEMBRANE PROTEIN YBHG"/>
    <property type="match status" value="1"/>
</dbReference>
<evidence type="ECO:0000313" key="10">
    <source>
        <dbReference type="Proteomes" id="UP000092247"/>
    </source>
</evidence>
<keyword evidence="4" id="KW-0574">Periplasm</keyword>
<dbReference type="Gene3D" id="2.40.30.170">
    <property type="match status" value="1"/>
</dbReference>
<dbReference type="Pfam" id="PF25954">
    <property type="entry name" value="Beta-barrel_RND_2"/>
    <property type="match status" value="1"/>
</dbReference>
<evidence type="ECO:0000259" key="8">
    <source>
        <dbReference type="Pfam" id="PF25954"/>
    </source>
</evidence>
<dbReference type="Proteomes" id="UP000092247">
    <property type="component" value="Unassembled WGS sequence"/>
</dbReference>
<keyword evidence="3" id="KW-0732">Signal</keyword>
<evidence type="ECO:0000256" key="6">
    <source>
        <dbReference type="SAM" id="Coils"/>
    </source>
</evidence>
<proteinExistence type="inferred from homology"/>
<protein>
    <submittedName>
        <fullName evidence="9">Secretion protein HlyD</fullName>
    </submittedName>
</protein>
<dbReference type="STRING" id="368603.AYY16_08210"/>
<feature type="coiled-coil region" evidence="6">
    <location>
        <begin position="141"/>
        <end position="208"/>
    </location>
</feature>
<dbReference type="SUPFAM" id="SSF111369">
    <property type="entry name" value="HlyD-like secretion proteins"/>
    <property type="match status" value="2"/>
</dbReference>